<feature type="transmembrane region" description="Helical" evidence="5">
    <location>
        <begin position="231"/>
        <end position="252"/>
    </location>
</feature>
<accession>A0ABR7XCK4</accession>
<evidence type="ECO:0000256" key="2">
    <source>
        <dbReference type="ARBA" id="ARBA00022692"/>
    </source>
</evidence>
<dbReference type="PANTHER" id="PTHR37422:SF13">
    <property type="entry name" value="LIPOPOLYSACCHARIDE BIOSYNTHESIS PROTEIN PA4999-RELATED"/>
    <property type="match status" value="1"/>
</dbReference>
<dbReference type="PANTHER" id="PTHR37422">
    <property type="entry name" value="TEICHURONIC ACID BIOSYNTHESIS PROTEIN TUAE"/>
    <property type="match status" value="1"/>
</dbReference>
<feature type="transmembrane region" description="Helical" evidence="5">
    <location>
        <begin position="334"/>
        <end position="355"/>
    </location>
</feature>
<comment type="caution">
    <text evidence="7">The sequence shown here is derived from an EMBL/GenBank/DDBJ whole genome shotgun (WGS) entry which is preliminary data.</text>
</comment>
<evidence type="ECO:0000313" key="7">
    <source>
        <dbReference type="EMBL" id="MBD1395626.1"/>
    </source>
</evidence>
<sequence length="433" mass="50324">MKINYSFLFIIPMALIMLMDNMFTELAAPHNLVAQANMLNLLLKAMAVISFGYSMFYFTRMSPVMRVAFGLTTLYVLAMVFESYYFYNTPMVYPHVFQKLFLFYFSFFVYTYYKGNFHLKFSHVVWFILGGFWISVVVVHPDKLSLGAFTSHERGVYASSVYMLVIPFIYFLSKYIFESRLTSLFMAFFILVSIVFFQHRTVWISTGLLLVVYYLLIRFKSGLPINLLSKFLPIGIVLLIAGIASSAFLFSIHPEIITKIQDSFSDIENFDSQGTGGWRYIQWMSYLPFIQENWVFGMRFEGFELPIQFWRDDTNEPVFDDGQGHHFHSFYVDILFYTGFVGLAIYSIMPIYAIAKGLRSKAMTVNQIILIAFVSTGFIYGFSYVLPVFYYAILGWAIVYMEEDGVERMSYLRDFGSRWKAKAIGQNRKLTSA</sequence>
<organism evidence="7 8">
    <name type="scientific">Pontibacter aquaedesilientis</name>
    <dbReference type="NCBI Taxonomy" id="2766980"/>
    <lineage>
        <taxon>Bacteria</taxon>
        <taxon>Pseudomonadati</taxon>
        <taxon>Bacteroidota</taxon>
        <taxon>Cytophagia</taxon>
        <taxon>Cytophagales</taxon>
        <taxon>Hymenobacteraceae</taxon>
        <taxon>Pontibacter</taxon>
    </lineage>
</organism>
<feature type="transmembrane region" description="Helical" evidence="5">
    <location>
        <begin position="155"/>
        <end position="172"/>
    </location>
</feature>
<evidence type="ECO:0000259" key="6">
    <source>
        <dbReference type="Pfam" id="PF04932"/>
    </source>
</evidence>
<evidence type="ECO:0000256" key="1">
    <source>
        <dbReference type="ARBA" id="ARBA00004141"/>
    </source>
</evidence>
<name>A0ABR7XCK4_9BACT</name>
<feature type="domain" description="O-antigen ligase-related" evidence="6">
    <location>
        <begin position="186"/>
        <end position="346"/>
    </location>
</feature>
<dbReference type="RefSeq" id="WP_191181796.1">
    <property type="nucleotide sequence ID" value="NZ_JACXAJ010000001.1"/>
</dbReference>
<dbReference type="GO" id="GO:0016874">
    <property type="term" value="F:ligase activity"/>
    <property type="evidence" value="ECO:0007669"/>
    <property type="project" value="UniProtKB-KW"/>
</dbReference>
<dbReference type="EMBL" id="JACXAJ010000001">
    <property type="protein sequence ID" value="MBD1395626.1"/>
    <property type="molecule type" value="Genomic_DNA"/>
</dbReference>
<feature type="transmembrane region" description="Helical" evidence="5">
    <location>
        <begin position="37"/>
        <end position="58"/>
    </location>
</feature>
<comment type="subcellular location">
    <subcellularLocation>
        <location evidence="1">Membrane</location>
        <topology evidence="1">Multi-pass membrane protein</topology>
    </subcellularLocation>
</comment>
<keyword evidence="3 5" id="KW-1133">Transmembrane helix</keyword>
<keyword evidence="4 5" id="KW-0472">Membrane</keyword>
<feature type="transmembrane region" description="Helical" evidence="5">
    <location>
        <begin position="202"/>
        <end position="219"/>
    </location>
</feature>
<dbReference type="Pfam" id="PF04932">
    <property type="entry name" value="Wzy_C"/>
    <property type="match status" value="1"/>
</dbReference>
<keyword evidence="2 5" id="KW-0812">Transmembrane</keyword>
<proteinExistence type="predicted"/>
<feature type="transmembrane region" description="Helical" evidence="5">
    <location>
        <begin position="367"/>
        <end position="393"/>
    </location>
</feature>
<evidence type="ECO:0000256" key="3">
    <source>
        <dbReference type="ARBA" id="ARBA00022989"/>
    </source>
</evidence>
<feature type="transmembrane region" description="Helical" evidence="5">
    <location>
        <begin position="179"/>
        <end position="196"/>
    </location>
</feature>
<dbReference type="InterPro" id="IPR051533">
    <property type="entry name" value="WaaL-like"/>
</dbReference>
<feature type="transmembrane region" description="Helical" evidence="5">
    <location>
        <begin position="124"/>
        <end position="140"/>
    </location>
</feature>
<feature type="transmembrane region" description="Helical" evidence="5">
    <location>
        <begin position="92"/>
        <end position="112"/>
    </location>
</feature>
<protein>
    <submittedName>
        <fullName evidence="7">O-antigen ligase family protein</fullName>
    </submittedName>
</protein>
<gene>
    <name evidence="7" type="ORF">H9Q13_00475</name>
</gene>
<keyword evidence="8" id="KW-1185">Reference proteome</keyword>
<reference evidence="7 8" key="1">
    <citation type="submission" date="2020-09" db="EMBL/GenBank/DDBJ databases">
        <title>Genome sequencing and assembly of Pontibacter sp.</title>
        <authorList>
            <person name="Chhetri G."/>
        </authorList>
    </citation>
    <scope>NUCLEOTIDE SEQUENCE [LARGE SCALE GENOMIC DNA]</scope>
    <source>
        <strain evidence="7 8">JH31</strain>
    </source>
</reference>
<dbReference type="Proteomes" id="UP000625551">
    <property type="component" value="Unassembled WGS sequence"/>
</dbReference>
<keyword evidence="7" id="KW-0436">Ligase</keyword>
<feature type="transmembrane region" description="Helical" evidence="5">
    <location>
        <begin position="67"/>
        <end position="86"/>
    </location>
</feature>
<evidence type="ECO:0000256" key="4">
    <source>
        <dbReference type="ARBA" id="ARBA00023136"/>
    </source>
</evidence>
<evidence type="ECO:0000313" key="8">
    <source>
        <dbReference type="Proteomes" id="UP000625551"/>
    </source>
</evidence>
<dbReference type="InterPro" id="IPR007016">
    <property type="entry name" value="O-antigen_ligase-rel_domated"/>
</dbReference>
<evidence type="ECO:0000256" key="5">
    <source>
        <dbReference type="SAM" id="Phobius"/>
    </source>
</evidence>